<proteinExistence type="predicted"/>
<sequence>MSAFIVFGMNEDQKNLAVARAKKAISGLVKRTEKTMKRELTEEEYSILLNEELPIYILKAFKPVSAPLSAPQFCRDYIAAAKVCKFDCEMKIMMRGTITKIVKRKRGGAVEVSRMGWVEYRS</sequence>
<organism evidence="1 2">
    <name type="scientific">Solimicrobium silvestre</name>
    <dbReference type="NCBI Taxonomy" id="2099400"/>
    <lineage>
        <taxon>Bacteria</taxon>
        <taxon>Pseudomonadati</taxon>
        <taxon>Pseudomonadota</taxon>
        <taxon>Betaproteobacteria</taxon>
        <taxon>Burkholderiales</taxon>
        <taxon>Oxalobacteraceae</taxon>
        <taxon>Solimicrobium</taxon>
    </lineage>
</organism>
<accession>A0A2S9GY57</accession>
<dbReference type="Proteomes" id="UP000237839">
    <property type="component" value="Unassembled WGS sequence"/>
</dbReference>
<comment type="caution">
    <text evidence="1">The sequence shown here is derived from an EMBL/GenBank/DDBJ whole genome shotgun (WGS) entry which is preliminary data.</text>
</comment>
<dbReference type="OrthoDB" id="8684510at2"/>
<protein>
    <submittedName>
        <fullName evidence="1">Uncharacterized protein</fullName>
    </submittedName>
</protein>
<reference evidence="1 2" key="1">
    <citation type="submission" date="2018-02" db="EMBL/GenBank/DDBJ databases">
        <title>Solimicrobium silvestre gen. nov., sp. nov., isolated from alpine forest soil.</title>
        <authorList>
            <person name="Margesin R."/>
            <person name="Albuquerque L."/>
            <person name="Zhang D.-C."/>
            <person name="Froufe H.J.C."/>
            <person name="Severino R."/>
            <person name="Roxo I."/>
            <person name="Egas C."/>
            <person name="Da Costa M.S."/>
        </authorList>
    </citation>
    <scope>NUCLEOTIDE SEQUENCE [LARGE SCALE GENOMIC DNA]</scope>
    <source>
        <strain evidence="1 2">S20-91</strain>
    </source>
</reference>
<gene>
    <name evidence="1" type="ORF">S2091_2704</name>
</gene>
<dbReference type="AlphaFoldDB" id="A0A2S9GY57"/>
<evidence type="ECO:0000313" key="2">
    <source>
        <dbReference type="Proteomes" id="UP000237839"/>
    </source>
</evidence>
<dbReference type="RefSeq" id="WP_105532460.1">
    <property type="nucleotide sequence ID" value="NZ_PUGF01000012.1"/>
</dbReference>
<dbReference type="EMBL" id="PUGF01000012">
    <property type="protein sequence ID" value="PRC92649.1"/>
    <property type="molecule type" value="Genomic_DNA"/>
</dbReference>
<name>A0A2S9GY57_9BURK</name>
<keyword evidence="2" id="KW-1185">Reference proteome</keyword>
<evidence type="ECO:0000313" key="1">
    <source>
        <dbReference type="EMBL" id="PRC92649.1"/>
    </source>
</evidence>